<feature type="compositionally biased region" description="Polar residues" evidence="11">
    <location>
        <begin position="518"/>
        <end position="536"/>
    </location>
</feature>
<dbReference type="InterPro" id="IPR034136">
    <property type="entry name" value="TOPRIM_Topo6A/Spo11"/>
</dbReference>
<feature type="domain" description="Topoisomerase 6 subunit A/Spo11 TOPRIM" evidence="13">
    <location>
        <begin position="745"/>
        <end position="807"/>
    </location>
</feature>
<evidence type="ECO:0000256" key="9">
    <source>
        <dbReference type="ARBA" id="ARBA00023235"/>
    </source>
</evidence>
<dbReference type="SUPFAM" id="SSF56726">
    <property type="entry name" value="DNA topoisomerase IV, alpha subunit"/>
    <property type="match status" value="2"/>
</dbReference>
<evidence type="ECO:0000256" key="3">
    <source>
        <dbReference type="ARBA" id="ARBA00006559"/>
    </source>
</evidence>
<comment type="similarity">
    <text evidence="3 10">Belongs to the TOP6A family.</text>
</comment>
<feature type="compositionally biased region" description="Basic and acidic residues" evidence="11">
    <location>
        <begin position="933"/>
        <end position="944"/>
    </location>
</feature>
<feature type="active site" description="O-(5'-phospho-DNA)-tyrosine intermediate" evidence="10">
    <location>
        <position position="592"/>
    </location>
</feature>
<evidence type="ECO:0000259" key="12">
    <source>
        <dbReference type="Pfam" id="PF04406"/>
    </source>
</evidence>
<keyword evidence="8 10" id="KW-0238">DNA-binding</keyword>
<dbReference type="InterPro" id="IPR036388">
    <property type="entry name" value="WH-like_DNA-bd_sf"/>
</dbReference>
<keyword evidence="5" id="KW-0479">Metal-binding</keyword>
<evidence type="ECO:0000256" key="10">
    <source>
        <dbReference type="PROSITE-ProRule" id="PRU01385"/>
    </source>
</evidence>
<feature type="region of interest" description="Disordered" evidence="11">
    <location>
        <begin position="910"/>
        <end position="944"/>
    </location>
</feature>
<evidence type="ECO:0000256" key="6">
    <source>
        <dbReference type="ARBA" id="ARBA00022842"/>
    </source>
</evidence>
<evidence type="ECO:0000256" key="2">
    <source>
        <dbReference type="ARBA" id="ARBA00001946"/>
    </source>
</evidence>
<proteinExistence type="inferred from homology"/>
<name>A0ABQ7JUH0_9FUNG</name>
<evidence type="ECO:0000256" key="4">
    <source>
        <dbReference type="ARBA" id="ARBA00012895"/>
    </source>
</evidence>
<feature type="domain" description="Topoisomerase 6 subunit A/Spo11 TOPRIM" evidence="13">
    <location>
        <begin position="856"/>
        <end position="943"/>
    </location>
</feature>
<comment type="cofactor">
    <cofactor evidence="2">
        <name>Mg(2+)</name>
        <dbReference type="ChEBI" id="CHEBI:18420"/>
    </cofactor>
</comment>
<feature type="domain" description="Topoisomerase 6 subunit A/Spo11 TOPRIM" evidence="13">
    <location>
        <begin position="952"/>
        <end position="1002"/>
    </location>
</feature>
<feature type="compositionally biased region" description="Pro residues" evidence="11">
    <location>
        <begin position="540"/>
        <end position="552"/>
    </location>
</feature>
<dbReference type="PANTHER" id="PTHR10848">
    <property type="entry name" value="MEIOTIC RECOMBINATION PROTEIN SPO11"/>
    <property type="match status" value="1"/>
</dbReference>
<keyword evidence="15" id="KW-1185">Reference proteome</keyword>
<feature type="compositionally biased region" description="Polar residues" evidence="11">
    <location>
        <begin position="678"/>
        <end position="695"/>
    </location>
</feature>
<comment type="catalytic activity">
    <reaction evidence="1 10">
        <text>ATP-dependent breakage, passage and rejoining of double-stranded DNA.</text>
        <dbReference type="EC" id="5.6.2.2"/>
    </reaction>
</comment>
<dbReference type="PANTHER" id="PTHR10848:SF0">
    <property type="entry name" value="MEIOTIC RECOMBINATION PROTEIN SPO11"/>
    <property type="match status" value="1"/>
</dbReference>
<organism evidence="14 15">
    <name type="scientific">Linnemannia gamsii</name>
    <dbReference type="NCBI Taxonomy" id="64522"/>
    <lineage>
        <taxon>Eukaryota</taxon>
        <taxon>Fungi</taxon>
        <taxon>Fungi incertae sedis</taxon>
        <taxon>Mucoromycota</taxon>
        <taxon>Mortierellomycotina</taxon>
        <taxon>Mortierellomycetes</taxon>
        <taxon>Mortierellales</taxon>
        <taxon>Mortierellaceae</taxon>
        <taxon>Linnemannia</taxon>
    </lineage>
</organism>
<feature type="region of interest" description="Disordered" evidence="11">
    <location>
        <begin position="678"/>
        <end position="717"/>
    </location>
</feature>
<evidence type="ECO:0000256" key="8">
    <source>
        <dbReference type="ARBA" id="ARBA00023125"/>
    </source>
</evidence>
<evidence type="ECO:0000313" key="15">
    <source>
        <dbReference type="Proteomes" id="UP001194696"/>
    </source>
</evidence>
<evidence type="ECO:0000256" key="7">
    <source>
        <dbReference type="ARBA" id="ARBA00023029"/>
    </source>
</evidence>
<dbReference type="EMBL" id="JAAAIM010000707">
    <property type="protein sequence ID" value="KAG0285015.1"/>
    <property type="molecule type" value="Genomic_DNA"/>
</dbReference>
<keyword evidence="7 10" id="KW-0799">Topoisomerase</keyword>
<sequence length="1054" mass="116609">MSFHATDLTPRHQQHLCWEHSSTIGTDELGSGVSKISHEEEEDIMSGSTGGRAGRGDTYSSSHAWDAYPPEIDEGSKDFDQTGETSSESFSREQRMEQGDEVEDIDRFLYSDEYLQHIADDFGDSARSHPQSPQMDEFADYYGEVDDFYYGAGGTIDGGNGRMEGKFLWSPEQAVPNMAMTCPDRSDDLIHERYLEDRESIVGYGSGGDFGWESTDEEAVEYPSSSPSSGWSSFNVAEISYRDQEKQQQQQGRLRDDDEDAGGGGGVPELQQDTDTDDVFVAKTTTVAELFSALQQDDIIFDAPQILYESTTQSCPTSGDQTNTAYNPTARVTRMLPISHSSSSHPTPPPQQPQRRQRSETPASATKPTLIPCTSSKTTEYMSTTERPRDWILERLEGLASQFLYHLSMEERPVIELACRNRMDSVVYDQEVGIIRRRRMRVDDEVVVEVLSGQGDDVGVVGSLLEEAVVAAEMTERAEEEDKESGVELMETTRSGKRQRVMAGSGLKGRRRKKVDGRTNSETMTSDSGDTLNATTSPRFPVPLPPILPPSSPFTKRSVYGSKRTRRILRATELIHENVSKDTISSKRDMYYRDVLAFGSQRAVDGIVEDLACTFEVPRANLNVVAGTRSMVFGSVRMLVKALGGKHKRMSGGEKMENEKGEEQLPWLQEEIANSPFSKTQTLSHKQSHGYQHSQVEGDKRKEAAKSDEDPLDSRFSQTSYNTLVPIPVQFSDIVEIEIHPRTRFILVIEKEATFINLISLGFCETQSPGQGQGQGPCILLTSKGFPDQVARQLVKALEEMVKDGVYMRKFSVPPPSSGSGDNGCSSGSSISESSSFEFVSLHQSPSPMHIPRSPLDIPILALVDCDPHGIEIYLTYRCGSIQCAYENVNLAVPVLKCLGQIPSDWDLFFNPPPPTTRTTSNEPSSLLQESAEENHQGQEQLRSRFSEAFIPLTDKDRKSLERLMTTHPYIRQHARWREQIEMMLEVDAKTEIQSLHQLGLSCSSSGSGAAVVVGGSEGKGGGSGGAEGEERVGGAGGLVVYLQHKLQNPQSWL</sequence>
<feature type="region of interest" description="Disordered" evidence="11">
    <location>
        <begin position="476"/>
        <end position="558"/>
    </location>
</feature>
<feature type="compositionally biased region" description="Polar residues" evidence="11">
    <location>
        <begin position="363"/>
        <end position="373"/>
    </location>
</feature>
<dbReference type="EC" id="5.6.2.2" evidence="4"/>
<accession>A0ABQ7JUH0</accession>
<feature type="region of interest" description="Disordered" evidence="11">
    <location>
        <begin position="205"/>
        <end position="276"/>
    </location>
</feature>
<dbReference type="Pfam" id="PF04406">
    <property type="entry name" value="TP6A_N"/>
    <property type="match status" value="1"/>
</dbReference>
<dbReference type="Gene3D" id="1.10.10.10">
    <property type="entry name" value="Winged helix-like DNA-binding domain superfamily/Winged helix DNA-binding domain"/>
    <property type="match status" value="1"/>
</dbReference>
<feature type="region of interest" description="Disordered" evidence="11">
    <location>
        <begin position="24"/>
        <end position="100"/>
    </location>
</feature>
<feature type="region of interest" description="Disordered" evidence="11">
    <location>
        <begin position="338"/>
        <end position="373"/>
    </location>
</feature>
<evidence type="ECO:0000256" key="11">
    <source>
        <dbReference type="SAM" id="MobiDB-lite"/>
    </source>
</evidence>
<evidence type="ECO:0000259" key="13">
    <source>
        <dbReference type="Pfam" id="PF21180"/>
    </source>
</evidence>
<dbReference type="PRINTS" id="PR01550">
    <property type="entry name" value="TOP6AFAMILY"/>
</dbReference>
<keyword evidence="6" id="KW-0460">Magnesium</keyword>
<feature type="domain" description="Spo11/DNA topoisomerase VI subunit A N-terminal" evidence="12">
    <location>
        <begin position="564"/>
        <end position="624"/>
    </location>
</feature>
<dbReference type="Gene3D" id="3.40.1360.10">
    <property type="match status" value="1"/>
</dbReference>
<gene>
    <name evidence="14" type="primary">SPO11</name>
    <name evidence="14" type="ORF">BGZ96_010674</name>
</gene>
<protein>
    <recommendedName>
        <fullName evidence="4">DNA topoisomerase (ATP-hydrolyzing)</fullName>
        <ecNumber evidence="4">5.6.2.2</ecNumber>
    </recommendedName>
</protein>
<dbReference type="InterPro" id="IPR036078">
    <property type="entry name" value="Spo11/TopoVI_A_sf"/>
</dbReference>
<dbReference type="InterPro" id="IPR002815">
    <property type="entry name" value="Spo11/TopoVI_A"/>
</dbReference>
<evidence type="ECO:0000256" key="5">
    <source>
        <dbReference type="ARBA" id="ARBA00022723"/>
    </source>
</evidence>
<evidence type="ECO:0000256" key="1">
    <source>
        <dbReference type="ARBA" id="ARBA00000185"/>
    </source>
</evidence>
<dbReference type="Proteomes" id="UP001194696">
    <property type="component" value="Unassembled WGS sequence"/>
</dbReference>
<dbReference type="CDD" id="cd00223">
    <property type="entry name" value="TOPRIM_TopoIIB_SPO"/>
    <property type="match status" value="1"/>
</dbReference>
<dbReference type="InterPro" id="IPR013049">
    <property type="entry name" value="Spo11/TopoVI_A_N"/>
</dbReference>
<keyword evidence="9 10" id="KW-0413">Isomerase</keyword>
<reference evidence="14 15" key="1">
    <citation type="journal article" date="2020" name="Fungal Divers.">
        <title>Resolving the Mortierellaceae phylogeny through synthesis of multi-gene phylogenetics and phylogenomics.</title>
        <authorList>
            <person name="Vandepol N."/>
            <person name="Liber J."/>
            <person name="Desiro A."/>
            <person name="Na H."/>
            <person name="Kennedy M."/>
            <person name="Barry K."/>
            <person name="Grigoriev I.V."/>
            <person name="Miller A.N."/>
            <person name="O'Donnell K."/>
            <person name="Stajich J.E."/>
            <person name="Bonito G."/>
        </authorList>
    </citation>
    <scope>NUCLEOTIDE SEQUENCE [LARGE SCALE GENOMIC DNA]</scope>
    <source>
        <strain evidence="14 15">AD045</strain>
    </source>
</reference>
<feature type="compositionally biased region" description="Low complexity" evidence="11">
    <location>
        <begin position="223"/>
        <end position="233"/>
    </location>
</feature>
<dbReference type="PROSITE" id="PS52041">
    <property type="entry name" value="TOPO_IIB"/>
    <property type="match status" value="1"/>
</dbReference>
<comment type="caution">
    <text evidence="14">The sequence shown here is derived from an EMBL/GenBank/DDBJ whole genome shotgun (WGS) entry which is preliminary data.</text>
</comment>
<feature type="compositionally biased region" description="Basic and acidic residues" evidence="11">
    <location>
        <begin position="696"/>
        <end position="713"/>
    </location>
</feature>
<dbReference type="Pfam" id="PF21180">
    <property type="entry name" value="TOP6A-Spo11_Toprim"/>
    <property type="match status" value="3"/>
</dbReference>
<evidence type="ECO:0000313" key="14">
    <source>
        <dbReference type="EMBL" id="KAG0285015.1"/>
    </source>
</evidence>